<dbReference type="Proteomes" id="UP000249464">
    <property type="component" value="Unassembled WGS sequence"/>
</dbReference>
<dbReference type="EMBL" id="FQNC01000041">
    <property type="protein sequence ID" value="SGY33116.1"/>
    <property type="molecule type" value="Genomic_DNA"/>
</dbReference>
<dbReference type="AlphaFoldDB" id="A0A2X0M385"/>
<feature type="region of interest" description="Disordered" evidence="1">
    <location>
        <begin position="1"/>
        <end position="83"/>
    </location>
</feature>
<keyword evidence="3" id="KW-1185">Reference proteome</keyword>
<gene>
    <name evidence="2" type="primary">BQ5605_C002g01450</name>
    <name evidence="2" type="ORF">BQ5605_C002G01450</name>
</gene>
<name>A0A2X0M385_9BASI</name>
<protein>
    <submittedName>
        <fullName evidence="2">BQ5605_C002g01450 protein</fullName>
    </submittedName>
</protein>
<evidence type="ECO:0000313" key="2">
    <source>
        <dbReference type="EMBL" id="SGY33116.1"/>
    </source>
</evidence>
<feature type="compositionally biased region" description="Basic and acidic residues" evidence="1">
    <location>
        <begin position="10"/>
        <end position="20"/>
    </location>
</feature>
<sequence>MARERRHVRHVAEPSSETRRHTNTSYTRPAAQAPLISFQQAWERPPTPPALTRANEARLPPGLPPGPRHSPVVLNDRRASPPT</sequence>
<evidence type="ECO:0000256" key="1">
    <source>
        <dbReference type="SAM" id="MobiDB-lite"/>
    </source>
</evidence>
<evidence type="ECO:0000313" key="3">
    <source>
        <dbReference type="Proteomes" id="UP000249464"/>
    </source>
</evidence>
<proteinExistence type="predicted"/>
<reference evidence="2 3" key="1">
    <citation type="submission" date="2016-11" db="EMBL/GenBank/DDBJ databases">
        <authorList>
            <person name="Jaros S."/>
            <person name="Januszkiewicz K."/>
            <person name="Wedrychowicz H."/>
        </authorList>
    </citation>
    <scope>NUCLEOTIDE SEQUENCE [LARGE SCALE GENOMIC DNA]</scope>
</reference>
<accession>A0A2X0M385</accession>
<organism evidence="2 3">
    <name type="scientific">Microbotryum silenes-dioicae</name>
    <dbReference type="NCBI Taxonomy" id="796604"/>
    <lineage>
        <taxon>Eukaryota</taxon>
        <taxon>Fungi</taxon>
        <taxon>Dikarya</taxon>
        <taxon>Basidiomycota</taxon>
        <taxon>Pucciniomycotina</taxon>
        <taxon>Microbotryomycetes</taxon>
        <taxon>Microbotryales</taxon>
        <taxon>Microbotryaceae</taxon>
        <taxon>Microbotryum</taxon>
    </lineage>
</organism>